<dbReference type="EMBL" id="ATLV01023252">
    <property type="status" value="NOT_ANNOTATED_CDS"/>
    <property type="molecule type" value="Genomic_DNA"/>
</dbReference>
<name>A0A084WET6_ANOSI</name>
<evidence type="ECO:0000313" key="1">
    <source>
        <dbReference type="EMBL" id="KFB48730.1"/>
    </source>
</evidence>
<evidence type="ECO:0000313" key="3">
    <source>
        <dbReference type="Proteomes" id="UP000030765"/>
    </source>
</evidence>
<dbReference type="EMBL" id="KE525341">
    <property type="protein sequence ID" value="KFB48730.1"/>
    <property type="molecule type" value="Genomic_DNA"/>
</dbReference>
<reference evidence="2" key="2">
    <citation type="submission" date="2020-05" db="UniProtKB">
        <authorList>
            <consortium name="EnsemblMetazoa"/>
        </authorList>
    </citation>
    <scope>IDENTIFICATION</scope>
</reference>
<dbReference type="VEuPathDB" id="VectorBase:ASIC016734"/>
<gene>
    <name evidence="1" type="ORF">ZHAS_00016734</name>
</gene>
<dbReference type="AlphaFoldDB" id="A0A084WET6"/>
<accession>A0A084WET6</accession>
<reference evidence="1 3" key="1">
    <citation type="journal article" date="2014" name="BMC Genomics">
        <title>Genome sequence of Anopheles sinensis provides insight into genetics basis of mosquito competence for malaria parasites.</title>
        <authorList>
            <person name="Zhou D."/>
            <person name="Zhang D."/>
            <person name="Ding G."/>
            <person name="Shi L."/>
            <person name="Hou Q."/>
            <person name="Ye Y."/>
            <person name="Xu Y."/>
            <person name="Zhou H."/>
            <person name="Xiong C."/>
            <person name="Li S."/>
            <person name="Yu J."/>
            <person name="Hong S."/>
            <person name="Yu X."/>
            <person name="Zou P."/>
            <person name="Chen C."/>
            <person name="Chang X."/>
            <person name="Wang W."/>
            <person name="Lv Y."/>
            <person name="Sun Y."/>
            <person name="Ma L."/>
            <person name="Shen B."/>
            <person name="Zhu C."/>
        </authorList>
    </citation>
    <scope>NUCLEOTIDE SEQUENCE [LARGE SCALE GENOMIC DNA]</scope>
</reference>
<dbReference type="SUPFAM" id="SSF52087">
    <property type="entry name" value="CRAL/TRIO domain"/>
    <property type="match status" value="1"/>
</dbReference>
<proteinExistence type="predicted"/>
<sequence length="73" mass="8393">MDGVLASVDRDLLPVEYGGKSDPEAITKDLRHRLATQRDTLLLLDQMEIDTEPYVHFWRQTTEGDVEFGMEID</sequence>
<dbReference type="STRING" id="74873.A0A084WET6"/>
<dbReference type="Proteomes" id="UP000030765">
    <property type="component" value="Unassembled WGS sequence"/>
</dbReference>
<organism evidence="1">
    <name type="scientific">Anopheles sinensis</name>
    <name type="common">Mosquito</name>
    <dbReference type="NCBI Taxonomy" id="74873"/>
    <lineage>
        <taxon>Eukaryota</taxon>
        <taxon>Metazoa</taxon>
        <taxon>Ecdysozoa</taxon>
        <taxon>Arthropoda</taxon>
        <taxon>Hexapoda</taxon>
        <taxon>Insecta</taxon>
        <taxon>Pterygota</taxon>
        <taxon>Neoptera</taxon>
        <taxon>Endopterygota</taxon>
        <taxon>Diptera</taxon>
        <taxon>Nematocera</taxon>
        <taxon>Culicoidea</taxon>
        <taxon>Culicidae</taxon>
        <taxon>Anophelinae</taxon>
        <taxon>Anopheles</taxon>
    </lineage>
</organism>
<evidence type="ECO:0000313" key="2">
    <source>
        <dbReference type="EnsemblMetazoa" id="ASIC016734-PA"/>
    </source>
</evidence>
<protein>
    <submittedName>
        <fullName evidence="1">AGAP005389-PA-like protein</fullName>
    </submittedName>
</protein>
<dbReference type="EnsemblMetazoa" id="ASIC016734-RA">
    <property type="protein sequence ID" value="ASIC016734-PA"/>
    <property type="gene ID" value="ASIC016734"/>
</dbReference>
<keyword evidence="3" id="KW-1185">Reference proteome</keyword>
<dbReference type="InterPro" id="IPR036865">
    <property type="entry name" value="CRAL-TRIO_dom_sf"/>
</dbReference>